<dbReference type="Gene3D" id="3.40.50.300">
    <property type="entry name" value="P-loop containing nucleotide triphosphate hydrolases"/>
    <property type="match status" value="1"/>
</dbReference>
<gene>
    <name evidence="2" type="ORF">NCTC934_00449</name>
</gene>
<protein>
    <submittedName>
        <fullName evidence="2">ABC transport system, ATP-binding protein</fullName>
    </submittedName>
</protein>
<dbReference type="SUPFAM" id="SSF52540">
    <property type="entry name" value="P-loop containing nucleoside triphosphate hydrolases"/>
    <property type="match status" value="1"/>
</dbReference>
<evidence type="ECO:0000259" key="1">
    <source>
        <dbReference type="Pfam" id="PF00005"/>
    </source>
</evidence>
<proteinExistence type="predicted"/>
<name>A0ABY6TBF0_9CORY</name>
<dbReference type="RefSeq" id="WP_232018366.1">
    <property type="nucleotide sequence ID" value="NZ_LR134408.1"/>
</dbReference>
<dbReference type="InterPro" id="IPR003439">
    <property type="entry name" value="ABC_transporter-like_ATP-bd"/>
</dbReference>
<sequence length="150" mass="16045">MPILLNDLSLVWPDGQTCFSSLNGAFSGPLTALIGDNGAGKITLLEVILGNIPATAGTVEKPESVAYLPQDLAWNETDVIADIFGVSQVLAAISKVEAGEYEPELYELIGGPTPEKWTRRGSGPIDDLPGCWRELQKRDKPAPCVLPDLD</sequence>
<keyword evidence="2" id="KW-0067">ATP-binding</keyword>
<keyword evidence="3" id="KW-1185">Reference proteome</keyword>
<evidence type="ECO:0000313" key="3">
    <source>
        <dbReference type="Proteomes" id="UP000280707"/>
    </source>
</evidence>
<dbReference type="EMBL" id="LR134408">
    <property type="protein sequence ID" value="VEH72185.1"/>
    <property type="molecule type" value="Genomic_DNA"/>
</dbReference>
<reference evidence="2 3" key="1">
    <citation type="submission" date="2018-12" db="EMBL/GenBank/DDBJ databases">
        <authorList>
            <consortium name="Pathogen Informatics"/>
        </authorList>
    </citation>
    <scope>NUCLEOTIDE SEQUENCE [LARGE SCALE GENOMIC DNA]</scope>
    <source>
        <strain evidence="2 3">NCTC934</strain>
    </source>
</reference>
<organism evidence="2 3">
    <name type="scientific">Corynebacterium segmentosum</name>
    <dbReference type="NCBI Taxonomy" id="43990"/>
    <lineage>
        <taxon>Bacteria</taxon>
        <taxon>Bacillati</taxon>
        <taxon>Actinomycetota</taxon>
        <taxon>Actinomycetes</taxon>
        <taxon>Mycobacteriales</taxon>
        <taxon>Corynebacteriaceae</taxon>
        <taxon>Corynebacterium</taxon>
    </lineage>
</organism>
<dbReference type="InterPro" id="IPR027417">
    <property type="entry name" value="P-loop_NTPase"/>
</dbReference>
<dbReference type="Proteomes" id="UP000280707">
    <property type="component" value="Chromosome"/>
</dbReference>
<keyword evidence="2" id="KW-0547">Nucleotide-binding</keyword>
<accession>A0ABY6TBF0</accession>
<evidence type="ECO:0000313" key="2">
    <source>
        <dbReference type="EMBL" id="VEH72185.1"/>
    </source>
</evidence>
<dbReference type="Pfam" id="PF00005">
    <property type="entry name" value="ABC_tran"/>
    <property type="match status" value="1"/>
</dbReference>
<dbReference type="GO" id="GO:0005524">
    <property type="term" value="F:ATP binding"/>
    <property type="evidence" value="ECO:0007669"/>
    <property type="project" value="UniProtKB-KW"/>
</dbReference>
<feature type="domain" description="ABC transporter" evidence="1">
    <location>
        <begin position="27"/>
        <end position="71"/>
    </location>
</feature>